<proteinExistence type="predicted"/>
<keyword evidence="3" id="KW-1185">Reference proteome</keyword>
<dbReference type="AlphaFoldDB" id="A0A4Y2S447"/>
<reference evidence="2 3" key="1">
    <citation type="journal article" date="2019" name="Sci. Rep.">
        <title>Orb-weaving spider Araneus ventricosus genome elucidates the spidroin gene catalogue.</title>
        <authorList>
            <person name="Kono N."/>
            <person name="Nakamura H."/>
            <person name="Ohtoshi R."/>
            <person name="Moran D.A.P."/>
            <person name="Shinohara A."/>
            <person name="Yoshida Y."/>
            <person name="Fujiwara M."/>
            <person name="Mori M."/>
            <person name="Tomita M."/>
            <person name="Arakawa K."/>
        </authorList>
    </citation>
    <scope>NUCLEOTIDE SEQUENCE [LARGE SCALE GENOMIC DNA]</scope>
</reference>
<evidence type="ECO:0000313" key="2">
    <source>
        <dbReference type="EMBL" id="GBN82757.1"/>
    </source>
</evidence>
<dbReference type="Proteomes" id="UP000499080">
    <property type="component" value="Unassembled WGS sequence"/>
</dbReference>
<protein>
    <submittedName>
        <fullName evidence="2">Uncharacterized protein</fullName>
    </submittedName>
</protein>
<evidence type="ECO:0000313" key="3">
    <source>
        <dbReference type="Proteomes" id="UP000499080"/>
    </source>
</evidence>
<feature type="region of interest" description="Disordered" evidence="1">
    <location>
        <begin position="32"/>
        <end position="80"/>
    </location>
</feature>
<sequence length="101" mass="11610">MTDLASEKPHVWPAVVWIRLLREMAAARKRRRTARVAGRGLDTASERNDPARKRRITARMAGRGLDTAAERKDPARKRRRTARVAVDLYRKKSCFESLLLV</sequence>
<comment type="caution">
    <text evidence="2">The sequence shown here is derived from an EMBL/GenBank/DDBJ whole genome shotgun (WGS) entry which is preliminary data.</text>
</comment>
<name>A0A4Y2S447_ARAVE</name>
<evidence type="ECO:0000256" key="1">
    <source>
        <dbReference type="SAM" id="MobiDB-lite"/>
    </source>
</evidence>
<accession>A0A4Y2S447</accession>
<dbReference type="EMBL" id="BGPR01019724">
    <property type="protein sequence ID" value="GBN82757.1"/>
    <property type="molecule type" value="Genomic_DNA"/>
</dbReference>
<organism evidence="2 3">
    <name type="scientific">Araneus ventricosus</name>
    <name type="common">Orbweaver spider</name>
    <name type="synonym">Epeira ventricosa</name>
    <dbReference type="NCBI Taxonomy" id="182803"/>
    <lineage>
        <taxon>Eukaryota</taxon>
        <taxon>Metazoa</taxon>
        <taxon>Ecdysozoa</taxon>
        <taxon>Arthropoda</taxon>
        <taxon>Chelicerata</taxon>
        <taxon>Arachnida</taxon>
        <taxon>Araneae</taxon>
        <taxon>Araneomorphae</taxon>
        <taxon>Entelegynae</taxon>
        <taxon>Araneoidea</taxon>
        <taxon>Araneidae</taxon>
        <taxon>Araneus</taxon>
    </lineage>
</organism>
<gene>
    <name evidence="2" type="ORF">AVEN_107491_1</name>
</gene>